<feature type="transmembrane region" description="Helical" evidence="13">
    <location>
        <begin position="340"/>
        <end position="364"/>
    </location>
</feature>
<keyword evidence="16" id="KW-0328">Glycosyltransferase</keyword>
<dbReference type="Proteomes" id="UP000217209">
    <property type="component" value="Chromosome"/>
</dbReference>
<comment type="subcellular location">
    <subcellularLocation>
        <location evidence="1">Cell membrane</location>
        <topology evidence="1">Multi-pass membrane protein</topology>
    </subcellularLocation>
</comment>
<proteinExistence type="inferred from homology"/>
<keyword evidence="7 16" id="KW-0808">Transferase</keyword>
<evidence type="ECO:0000313" key="17">
    <source>
        <dbReference type="Proteomes" id="UP000217209"/>
    </source>
</evidence>
<dbReference type="OrthoDB" id="4775300at2"/>
<dbReference type="Pfam" id="PF12249">
    <property type="entry name" value="AftA_C"/>
    <property type="match status" value="1"/>
</dbReference>
<gene>
    <name evidence="16" type="primary">aftA</name>
    <name evidence="16" type="ORF">CGLAU_00435</name>
</gene>
<evidence type="ECO:0000256" key="11">
    <source>
        <dbReference type="ARBA" id="ARBA00033184"/>
    </source>
</evidence>
<evidence type="ECO:0000256" key="8">
    <source>
        <dbReference type="ARBA" id="ARBA00022692"/>
    </source>
</evidence>
<evidence type="ECO:0000256" key="4">
    <source>
        <dbReference type="ARBA" id="ARBA00012037"/>
    </source>
</evidence>
<dbReference type="InterPro" id="IPR020959">
    <property type="entry name" value="ArabinofuranosylTrfase_AftA_C"/>
</dbReference>
<comment type="pathway">
    <text evidence="2">Cell wall biogenesis; cell wall polysaccharide biosynthesis.</text>
</comment>
<evidence type="ECO:0000256" key="2">
    <source>
        <dbReference type="ARBA" id="ARBA00004776"/>
    </source>
</evidence>
<dbReference type="RefSeq" id="WP_095658992.1">
    <property type="nucleotide sequence ID" value="NZ_CP019688.1"/>
</dbReference>
<keyword evidence="10 13" id="KW-0472">Membrane</keyword>
<dbReference type="Pfam" id="PF12250">
    <property type="entry name" value="AftA_N"/>
    <property type="match status" value="1"/>
</dbReference>
<feature type="transmembrane region" description="Helical" evidence="13">
    <location>
        <begin position="28"/>
        <end position="46"/>
    </location>
</feature>
<keyword evidence="6" id="KW-1003">Cell membrane</keyword>
<evidence type="ECO:0000256" key="12">
    <source>
        <dbReference type="ARBA" id="ARBA00034030"/>
    </source>
</evidence>
<dbReference type="GO" id="GO:0044038">
    <property type="term" value="P:cell wall macromolecule biosynthetic process"/>
    <property type="evidence" value="ECO:0007669"/>
    <property type="project" value="InterPro"/>
</dbReference>
<feature type="transmembrane region" description="Helical" evidence="13">
    <location>
        <begin position="58"/>
        <end position="83"/>
    </location>
</feature>
<protein>
    <recommendedName>
        <fullName evidence="5">Galactan 5-O-arabinofuranosyltransferase</fullName>
        <ecNumber evidence="4">2.4.2.46</ecNumber>
    </recommendedName>
    <alternativeName>
        <fullName evidence="11">Arabinofuranosyltransferase AftA</fullName>
    </alternativeName>
</protein>
<comment type="similarity">
    <text evidence="3">Belongs to the glycosyltransferase 85 family.</text>
</comment>
<keyword evidence="17" id="KW-1185">Reference proteome</keyword>
<dbReference type="GO" id="GO:0016757">
    <property type="term" value="F:glycosyltransferase activity"/>
    <property type="evidence" value="ECO:0007669"/>
    <property type="project" value="UniProtKB-KW"/>
</dbReference>
<evidence type="ECO:0000256" key="1">
    <source>
        <dbReference type="ARBA" id="ARBA00004651"/>
    </source>
</evidence>
<evidence type="ECO:0000256" key="5">
    <source>
        <dbReference type="ARBA" id="ARBA00020482"/>
    </source>
</evidence>
<evidence type="ECO:0000256" key="6">
    <source>
        <dbReference type="ARBA" id="ARBA00022475"/>
    </source>
</evidence>
<evidence type="ECO:0000256" key="9">
    <source>
        <dbReference type="ARBA" id="ARBA00022989"/>
    </source>
</evidence>
<reference evidence="16 17" key="1">
    <citation type="submission" date="2016-12" db="EMBL/GenBank/DDBJ databases">
        <authorList>
            <person name="Song W.-J."/>
            <person name="Kurnit D.M."/>
        </authorList>
    </citation>
    <scope>NUCLEOTIDE SEQUENCE [LARGE SCALE GENOMIC DNA]</scope>
    <source>
        <strain evidence="16 17">DSM 30827</strain>
    </source>
</reference>
<keyword evidence="8 13" id="KW-0812">Transmembrane</keyword>
<dbReference type="InterPro" id="IPR020963">
    <property type="entry name" value="ArabinofuranosylTrfase_AftA_N"/>
</dbReference>
<feature type="transmembrane region" description="Helical" evidence="13">
    <location>
        <begin position="90"/>
        <end position="110"/>
    </location>
</feature>
<dbReference type="EC" id="2.4.2.46" evidence="4"/>
<evidence type="ECO:0000256" key="7">
    <source>
        <dbReference type="ARBA" id="ARBA00022679"/>
    </source>
</evidence>
<organism evidence="16 17">
    <name type="scientific">Corynebacterium glaucum</name>
    <dbReference type="NCBI Taxonomy" id="187491"/>
    <lineage>
        <taxon>Bacteria</taxon>
        <taxon>Bacillati</taxon>
        <taxon>Actinomycetota</taxon>
        <taxon>Actinomycetes</taxon>
        <taxon>Mycobacteriales</taxon>
        <taxon>Corynebacteriaceae</taxon>
        <taxon>Corynebacterium</taxon>
    </lineage>
</organism>
<feature type="domain" description="Arabinofuranosyltransferase AftA C-terminal" evidence="14">
    <location>
        <begin position="462"/>
        <end position="637"/>
    </location>
</feature>
<dbReference type="UniPathway" id="UPA00963"/>
<feature type="transmembrane region" description="Helical" evidence="13">
    <location>
        <begin position="202"/>
        <end position="219"/>
    </location>
</feature>
<dbReference type="GO" id="GO:0045227">
    <property type="term" value="P:capsule polysaccharide biosynthetic process"/>
    <property type="evidence" value="ECO:0007669"/>
    <property type="project" value="UniProtKB-UniPathway"/>
</dbReference>
<dbReference type="GO" id="GO:0005886">
    <property type="term" value="C:plasma membrane"/>
    <property type="evidence" value="ECO:0007669"/>
    <property type="project" value="UniProtKB-SubCell"/>
</dbReference>
<evidence type="ECO:0000256" key="10">
    <source>
        <dbReference type="ARBA" id="ARBA00023136"/>
    </source>
</evidence>
<feature type="transmembrane region" description="Helical" evidence="13">
    <location>
        <begin position="405"/>
        <end position="430"/>
    </location>
</feature>
<evidence type="ECO:0000259" key="15">
    <source>
        <dbReference type="Pfam" id="PF12250"/>
    </source>
</evidence>
<evidence type="ECO:0000256" key="3">
    <source>
        <dbReference type="ARBA" id="ARBA00009655"/>
    </source>
</evidence>
<evidence type="ECO:0000256" key="13">
    <source>
        <dbReference type="SAM" id="Phobius"/>
    </source>
</evidence>
<feature type="transmembrane region" description="Helical" evidence="13">
    <location>
        <begin position="298"/>
        <end position="320"/>
    </location>
</feature>
<comment type="catalytic activity">
    <reaction evidence="12">
        <text>Adds an alpha-D-arabinofuranosyl group from trans,octacis-decaprenylphospho-beta-D-arabinofuranose at the 5-O-position of the eighth, tenth and twelfth galactofuranose unit of the galactofuranan chain of [beta-D-galactofuranosyl-(1-&gt;5)-beta-D-galactofuranosyl-(1-&gt;6)]14-beta-D-galactofuranosyl-(1-&gt;5)-beta-D-galactofuranosyl-(1-&gt;4)-alpha-L-rhamnopyranosyl-(1-&gt;3)-N-acetyl-alpha-D-glucosaminyl-diphospho-trans,octacis-decaprenol.</text>
        <dbReference type="EC" id="2.4.2.46"/>
    </reaction>
</comment>
<feature type="domain" description="Arabinofuranosyltransferase AftA N-terminal" evidence="15">
    <location>
        <begin position="29"/>
        <end position="454"/>
    </location>
</feature>
<keyword evidence="9 13" id="KW-1133">Transmembrane helix</keyword>
<feature type="transmembrane region" description="Helical" evidence="13">
    <location>
        <begin position="226"/>
        <end position="245"/>
    </location>
</feature>
<evidence type="ECO:0000259" key="14">
    <source>
        <dbReference type="Pfam" id="PF12249"/>
    </source>
</evidence>
<evidence type="ECO:0000313" key="16">
    <source>
        <dbReference type="EMBL" id="AQQ14090.1"/>
    </source>
</evidence>
<dbReference type="EMBL" id="CP019688">
    <property type="protein sequence ID" value="AQQ14090.1"/>
    <property type="molecule type" value="Genomic_DNA"/>
</dbReference>
<feature type="transmembrane region" description="Helical" evidence="13">
    <location>
        <begin position="376"/>
        <end position="399"/>
    </location>
</feature>
<sequence length="638" mass="69804">MTTVAPRELRVTSYTPDEISGGATWARIISYGLIGGVLAFVAWFLLHTTTLPAFNTSMVTRALSVSLSLLIIALALIAAWLWISARRRNWFVEAVLSLAPAGIVVSSLGIPLSATKLWLDGIQVDQGFRTQFLTRMTESISYADMNYVDLPTFYPMGWFFLGGRMANLLGMPGWEVYQPWALTSLAAGAAMLTPVWRRLTGSLPTAAAIAMVTTAVVLTEVPDEPYAALVAMFVPAATIGAQRALSGSWFATIALALFLGVSATFYTLFTAITALTVVVLAVILFLNDRGFTPIKHLLIIGFSSLAIALVAWGPYLYNLLFGDFQARSTANHFLPPEGTYFPLPFFSISIIGLLSLIGLIWLVIRMNEPEIAALSLAILVCYLWAMASMAVTLVGTSLLGFRVEVLLILIFATAGVLGIAEIMLVGFDFLYPDRFSDEANRGFVAAVVILIAAGSLFYVQQIPEENESHIDQAYADTDGYGERADKFPPDAARYYGDIVEYLKTNGRNPGEAVIYTDEINFMAYNSYYGFNAFTSHYANPLGEFDMRNEDLAAWAELSNTNPREVTAAIDASAWRRPEAFIFRGDLAAGTPLKTHIAHDIYPSQPNVRYEGLFFNPAAFPAGEWSQAQIGPFVVVVRN</sequence>
<feature type="transmembrane region" description="Helical" evidence="13">
    <location>
        <begin position="265"/>
        <end position="286"/>
    </location>
</feature>
<feature type="transmembrane region" description="Helical" evidence="13">
    <location>
        <begin position="442"/>
        <end position="459"/>
    </location>
</feature>
<accession>A0A1Q2HTE5</accession>
<dbReference type="AlphaFoldDB" id="A0A1Q2HTE5"/>
<dbReference type="KEGG" id="cgv:CGLAU_00435"/>
<name>A0A1Q2HTE5_9CORY</name>